<dbReference type="Pfam" id="PF00756">
    <property type="entry name" value="Esterase"/>
    <property type="match status" value="1"/>
</dbReference>
<dbReference type="InterPro" id="IPR029058">
    <property type="entry name" value="AB_hydrolase_fold"/>
</dbReference>
<organism evidence="3 4">
    <name type="scientific">Corynebacterium lizhenjunii</name>
    <dbReference type="NCBI Taxonomy" id="2709394"/>
    <lineage>
        <taxon>Bacteria</taxon>
        <taxon>Bacillati</taxon>
        <taxon>Actinomycetota</taxon>
        <taxon>Actinomycetes</taxon>
        <taxon>Mycobacteriales</taxon>
        <taxon>Corynebacteriaceae</taxon>
        <taxon>Corynebacterium</taxon>
    </lineage>
</organism>
<dbReference type="PANTHER" id="PTHR48098">
    <property type="entry name" value="ENTEROCHELIN ESTERASE-RELATED"/>
    <property type="match status" value="1"/>
</dbReference>
<feature type="region of interest" description="Disordered" evidence="1">
    <location>
        <begin position="454"/>
        <end position="507"/>
    </location>
</feature>
<evidence type="ECO:0000313" key="3">
    <source>
        <dbReference type="EMBL" id="QPK79374.1"/>
    </source>
</evidence>
<reference evidence="3 4" key="1">
    <citation type="submission" date="2020-11" db="EMBL/GenBank/DDBJ databases">
        <title>Corynebacterium sp. ZJ-599.</title>
        <authorList>
            <person name="Zhou J."/>
        </authorList>
    </citation>
    <scope>NUCLEOTIDE SEQUENCE [LARGE SCALE GENOMIC DNA]</scope>
    <source>
        <strain evidence="3 4">ZJ-599</strain>
    </source>
</reference>
<dbReference type="SUPFAM" id="SSF53474">
    <property type="entry name" value="alpha/beta-Hydrolases"/>
    <property type="match status" value="1"/>
</dbReference>
<dbReference type="Gene3D" id="3.40.50.1820">
    <property type="entry name" value="alpha/beta hydrolase"/>
    <property type="match status" value="1"/>
</dbReference>
<gene>
    <name evidence="3" type="ORF">G7Y31_01235</name>
</gene>
<evidence type="ECO:0000256" key="2">
    <source>
        <dbReference type="SAM" id="SignalP"/>
    </source>
</evidence>
<feature type="chain" id="PRO_5032852466" evidence="2">
    <location>
        <begin position="29"/>
        <end position="507"/>
    </location>
</feature>
<dbReference type="InterPro" id="IPR050583">
    <property type="entry name" value="Mycobacterial_A85_antigen"/>
</dbReference>
<feature type="compositionally biased region" description="Low complexity" evidence="1">
    <location>
        <begin position="454"/>
        <end position="476"/>
    </location>
</feature>
<evidence type="ECO:0000256" key="1">
    <source>
        <dbReference type="SAM" id="MobiDB-lite"/>
    </source>
</evidence>
<dbReference type="Proteomes" id="UP000594681">
    <property type="component" value="Chromosome"/>
</dbReference>
<dbReference type="InterPro" id="IPR000801">
    <property type="entry name" value="Esterase-like"/>
</dbReference>
<sequence>MKLLRTLTSATAAAALAVGALTTPIASAGHAPETRWPNNVAPADRLSTIEELDIEQEAQKYFKRDDNGEFIVEDGNFISNPPDHLKWLTPAYNKRKNVKFLTATSPAMDGAKVNLAVITPTGNFDRSRPTIYLLNGAGGAEQGIDWLVMTDGEKGNTNLIDFYIKKDVNVVVVQDGAFSYYTDWVNAPKTDYLDTKQMWETFLIKELPGPLEHHINGNGKRAIAGMSMSATSALLLAEHNPGFYDAVGSYSGCAATSTPMPWLYTSLTVQRGGATPEQMWGPRGGAYSRFNDALINSNNLRGAHVYVSTSTGLPGENEMLSSFLQNGNTNLSSAFKSSSTVTIEGGAIEAAMYDCTTQLKRKMDREGIPADWNFRPTGTHSWPGWKEDIWKSWNTYAKAFGQPEGYGEDPNRGIVPAPAPALRSAVDPTAEKTVTELNLADLKNLPADILPGTADAPNADAAPTAPAAPAAAAAPAAPAPAAPAGPTSGAPAPAPEVVAPAPAPTGA</sequence>
<feature type="region of interest" description="Disordered" evidence="1">
    <location>
        <begin position="403"/>
        <end position="428"/>
    </location>
</feature>
<name>A0A7T0KFX8_9CORY</name>
<feature type="signal peptide" evidence="2">
    <location>
        <begin position="1"/>
        <end position="28"/>
    </location>
</feature>
<keyword evidence="4" id="KW-1185">Reference proteome</keyword>
<dbReference type="AlphaFoldDB" id="A0A7T0KFX8"/>
<proteinExistence type="predicted"/>
<dbReference type="RefSeq" id="WP_196823589.1">
    <property type="nucleotide sequence ID" value="NZ_CP064954.1"/>
</dbReference>
<keyword evidence="2" id="KW-0732">Signal</keyword>
<dbReference type="EMBL" id="CP064954">
    <property type="protein sequence ID" value="QPK79374.1"/>
    <property type="molecule type" value="Genomic_DNA"/>
</dbReference>
<protein>
    <submittedName>
        <fullName evidence="3">Esterase family protein</fullName>
    </submittedName>
</protein>
<dbReference type="KEGG" id="cliz:G7Y31_01235"/>
<feature type="compositionally biased region" description="Low complexity" evidence="1">
    <location>
        <begin position="484"/>
        <end position="500"/>
    </location>
</feature>
<accession>A0A7T0KFX8</accession>
<evidence type="ECO:0000313" key="4">
    <source>
        <dbReference type="Proteomes" id="UP000594681"/>
    </source>
</evidence>
<dbReference type="GO" id="GO:0016747">
    <property type="term" value="F:acyltransferase activity, transferring groups other than amino-acyl groups"/>
    <property type="evidence" value="ECO:0007669"/>
    <property type="project" value="TreeGrafter"/>
</dbReference>
<dbReference type="PANTHER" id="PTHR48098:SF1">
    <property type="entry name" value="DIACYLGLYCEROL ACYLTRANSFERASE_MYCOLYLTRANSFERASE AG85A"/>
    <property type="match status" value="1"/>
</dbReference>